<dbReference type="KEGG" id="thyd:TTHT_0170"/>
<sequence>MSKRELIIIVVLIVVFGGLYFLRNRDKVSYKLPESPKIQKEKVDEIVIKSEKNTFDIVKKGDKWYLKNDGIPVKKGFVDNILDKCSSLKFTALVSTSGNYEIYDLDKKAISLTLLEKGKKILDLKVGKESPTYSQTYVLFSKDPNVYQIDGNLKNYVKKIKEDIIDTRVLNFEPEEVNKIAFNYGKEKFYFEKKKNKWYYGDGKEANSDKVKEVITSLSTLNAIKPFPEMKGKIKEKPEKTITITTDKDIVLKCYGLKDKDFLCESTQYPMPFTITDTLFNTVFKESKYFKKSVAKRKKEKKESKNKK</sequence>
<dbReference type="AlphaFoldDB" id="A0A7R6PLK0"/>
<keyword evidence="4" id="KW-1185">Reference proteome</keyword>
<dbReference type="Proteomes" id="UP000595564">
    <property type="component" value="Chromosome"/>
</dbReference>
<feature type="transmembrane region" description="Helical" evidence="1">
    <location>
        <begin position="6"/>
        <end position="22"/>
    </location>
</feature>
<evidence type="ECO:0000313" key="3">
    <source>
        <dbReference type="EMBL" id="BBB31808.1"/>
    </source>
</evidence>
<name>A0A7R6PLK0_9BACT</name>
<accession>A0A7R6PLK0</accession>
<gene>
    <name evidence="3" type="ORF">TTHT_0170</name>
</gene>
<reference evidence="3 4" key="1">
    <citation type="journal article" date="2012" name="Extremophiles">
        <title>Thermotomaculum hydrothermale gen. nov., sp. nov., a novel heterotrophic thermophile within the phylum Acidobacteria from a deep-sea hydrothermal vent chimney in the Southern Okinawa Trough.</title>
        <authorList>
            <person name="Izumi H."/>
            <person name="Nunoura T."/>
            <person name="Miyazaki M."/>
            <person name="Mino S."/>
            <person name="Toki T."/>
            <person name="Takai K."/>
            <person name="Sako Y."/>
            <person name="Sawabe T."/>
            <person name="Nakagawa S."/>
        </authorList>
    </citation>
    <scope>NUCLEOTIDE SEQUENCE [LARGE SCALE GENOMIC DNA]</scope>
    <source>
        <strain evidence="3 4">AC55</strain>
    </source>
</reference>
<dbReference type="EMBL" id="AP017470">
    <property type="protein sequence ID" value="BBB31808.1"/>
    <property type="molecule type" value="Genomic_DNA"/>
</dbReference>
<keyword evidence="1" id="KW-1133">Transmembrane helix</keyword>
<keyword evidence="1" id="KW-0812">Transmembrane</keyword>
<dbReference type="InterPro" id="IPR025641">
    <property type="entry name" value="DUF4340"/>
</dbReference>
<evidence type="ECO:0000256" key="1">
    <source>
        <dbReference type="SAM" id="Phobius"/>
    </source>
</evidence>
<protein>
    <recommendedName>
        <fullName evidence="2">DUF4340 domain-containing protein</fullName>
    </recommendedName>
</protein>
<dbReference type="RefSeq" id="WP_201328140.1">
    <property type="nucleotide sequence ID" value="NZ_AP017470.1"/>
</dbReference>
<feature type="domain" description="DUF4340" evidence="2">
    <location>
        <begin position="64"/>
        <end position="223"/>
    </location>
</feature>
<evidence type="ECO:0000313" key="4">
    <source>
        <dbReference type="Proteomes" id="UP000595564"/>
    </source>
</evidence>
<evidence type="ECO:0000259" key="2">
    <source>
        <dbReference type="Pfam" id="PF14238"/>
    </source>
</evidence>
<organism evidence="3 4">
    <name type="scientific">Thermotomaculum hydrothermale</name>
    <dbReference type="NCBI Taxonomy" id="981385"/>
    <lineage>
        <taxon>Bacteria</taxon>
        <taxon>Pseudomonadati</taxon>
        <taxon>Acidobacteriota</taxon>
        <taxon>Holophagae</taxon>
        <taxon>Thermotomaculales</taxon>
        <taxon>Thermotomaculaceae</taxon>
        <taxon>Thermotomaculum</taxon>
    </lineage>
</organism>
<proteinExistence type="predicted"/>
<dbReference type="Pfam" id="PF14238">
    <property type="entry name" value="DUF4340"/>
    <property type="match status" value="1"/>
</dbReference>
<keyword evidence="1" id="KW-0472">Membrane</keyword>